<reference evidence="2" key="1">
    <citation type="submission" date="2017-01" db="EMBL/GenBank/DDBJ databases">
        <title>Comparative genomics of anhydrobiosis in the tardigrade Hypsibius dujardini.</title>
        <authorList>
            <person name="Yoshida Y."/>
            <person name="Koutsovoulos G."/>
            <person name="Laetsch D."/>
            <person name="Stevens L."/>
            <person name="Kumar S."/>
            <person name="Horikawa D."/>
            <person name="Ishino K."/>
            <person name="Komine S."/>
            <person name="Tomita M."/>
            <person name="Blaxter M."/>
            <person name="Arakawa K."/>
        </authorList>
    </citation>
    <scope>NUCLEOTIDE SEQUENCE [LARGE SCALE GENOMIC DNA]</scope>
    <source>
        <strain evidence="2">Z151</strain>
    </source>
</reference>
<comment type="caution">
    <text evidence="1">The sequence shown here is derived from an EMBL/GenBank/DDBJ whole genome shotgun (WGS) entry which is preliminary data.</text>
</comment>
<keyword evidence="2" id="KW-1185">Reference proteome</keyword>
<sequence>MGHLTSVPWNGPPWNHNFQTGFGYHQSPGMVPGMVPWNGTWNGTLERYPGMVPWNGTLEWYLEWYPGTVPWNGTLERYPGMGHPGITTSTQVLAITKVLNERE</sequence>
<name>A0A1W0XAX3_HYPEX</name>
<evidence type="ECO:0000313" key="2">
    <source>
        <dbReference type="Proteomes" id="UP000192578"/>
    </source>
</evidence>
<dbReference type="Proteomes" id="UP000192578">
    <property type="component" value="Unassembled WGS sequence"/>
</dbReference>
<dbReference type="AlphaFoldDB" id="A0A1W0XAX3"/>
<accession>A0A1W0XAX3</accession>
<gene>
    <name evidence="1" type="ORF">BV898_01608</name>
</gene>
<protein>
    <submittedName>
        <fullName evidence="1">Uncharacterized protein</fullName>
    </submittedName>
</protein>
<dbReference type="EMBL" id="MTYJ01000006">
    <property type="protein sequence ID" value="OQV24548.1"/>
    <property type="molecule type" value="Genomic_DNA"/>
</dbReference>
<organism evidence="1 2">
    <name type="scientific">Hypsibius exemplaris</name>
    <name type="common">Freshwater tardigrade</name>
    <dbReference type="NCBI Taxonomy" id="2072580"/>
    <lineage>
        <taxon>Eukaryota</taxon>
        <taxon>Metazoa</taxon>
        <taxon>Ecdysozoa</taxon>
        <taxon>Tardigrada</taxon>
        <taxon>Eutardigrada</taxon>
        <taxon>Parachela</taxon>
        <taxon>Hypsibioidea</taxon>
        <taxon>Hypsibiidae</taxon>
        <taxon>Hypsibius</taxon>
    </lineage>
</organism>
<proteinExistence type="predicted"/>
<evidence type="ECO:0000313" key="1">
    <source>
        <dbReference type="EMBL" id="OQV24548.1"/>
    </source>
</evidence>